<dbReference type="EMBL" id="JAIWYP010000003">
    <property type="protein sequence ID" value="KAH3854424.1"/>
    <property type="molecule type" value="Genomic_DNA"/>
</dbReference>
<dbReference type="Proteomes" id="UP000828390">
    <property type="component" value="Unassembled WGS sequence"/>
</dbReference>
<organism evidence="1 2">
    <name type="scientific">Dreissena polymorpha</name>
    <name type="common">Zebra mussel</name>
    <name type="synonym">Mytilus polymorpha</name>
    <dbReference type="NCBI Taxonomy" id="45954"/>
    <lineage>
        <taxon>Eukaryota</taxon>
        <taxon>Metazoa</taxon>
        <taxon>Spiralia</taxon>
        <taxon>Lophotrochozoa</taxon>
        <taxon>Mollusca</taxon>
        <taxon>Bivalvia</taxon>
        <taxon>Autobranchia</taxon>
        <taxon>Heteroconchia</taxon>
        <taxon>Euheterodonta</taxon>
        <taxon>Imparidentia</taxon>
        <taxon>Neoheterodontei</taxon>
        <taxon>Myida</taxon>
        <taxon>Dreissenoidea</taxon>
        <taxon>Dreissenidae</taxon>
        <taxon>Dreissena</taxon>
    </lineage>
</organism>
<comment type="caution">
    <text evidence="1">The sequence shown here is derived from an EMBL/GenBank/DDBJ whole genome shotgun (WGS) entry which is preliminary data.</text>
</comment>
<reference evidence="1" key="2">
    <citation type="submission" date="2020-11" db="EMBL/GenBank/DDBJ databases">
        <authorList>
            <person name="McCartney M.A."/>
            <person name="Auch B."/>
            <person name="Kono T."/>
            <person name="Mallez S."/>
            <person name="Becker A."/>
            <person name="Gohl D.M."/>
            <person name="Silverstein K.A.T."/>
            <person name="Koren S."/>
            <person name="Bechman K.B."/>
            <person name="Herman A."/>
            <person name="Abrahante J.E."/>
            <person name="Garbe J."/>
        </authorList>
    </citation>
    <scope>NUCLEOTIDE SEQUENCE</scope>
    <source>
        <strain evidence="1">Duluth1</strain>
        <tissue evidence="1">Whole animal</tissue>
    </source>
</reference>
<protein>
    <submittedName>
        <fullName evidence="1">Uncharacterized protein</fullName>
    </submittedName>
</protein>
<proteinExistence type="predicted"/>
<dbReference type="AlphaFoldDB" id="A0A9D4LAS8"/>
<gene>
    <name evidence="1" type="ORF">DPMN_096966</name>
</gene>
<evidence type="ECO:0000313" key="2">
    <source>
        <dbReference type="Proteomes" id="UP000828390"/>
    </source>
</evidence>
<keyword evidence="2" id="KW-1185">Reference proteome</keyword>
<accession>A0A9D4LAS8</accession>
<reference evidence="1" key="1">
    <citation type="journal article" date="2019" name="bioRxiv">
        <title>The Genome of the Zebra Mussel, Dreissena polymorpha: A Resource for Invasive Species Research.</title>
        <authorList>
            <person name="McCartney M.A."/>
            <person name="Auch B."/>
            <person name="Kono T."/>
            <person name="Mallez S."/>
            <person name="Zhang Y."/>
            <person name="Obille A."/>
            <person name="Becker A."/>
            <person name="Abrahante J.E."/>
            <person name="Garbe J."/>
            <person name="Badalamenti J.P."/>
            <person name="Herman A."/>
            <person name="Mangelson H."/>
            <person name="Liachko I."/>
            <person name="Sullivan S."/>
            <person name="Sone E.D."/>
            <person name="Koren S."/>
            <person name="Silverstein K.A.T."/>
            <person name="Beckman K.B."/>
            <person name="Gohl D.M."/>
        </authorList>
    </citation>
    <scope>NUCLEOTIDE SEQUENCE</scope>
    <source>
        <strain evidence="1">Duluth1</strain>
        <tissue evidence="1">Whole animal</tissue>
    </source>
</reference>
<evidence type="ECO:0000313" key="1">
    <source>
        <dbReference type="EMBL" id="KAH3854424.1"/>
    </source>
</evidence>
<name>A0A9D4LAS8_DREPO</name>
<sequence length="52" mass="5779">MVTKVCVLGACVGEETRSSWELRTARYLRLGPKTRTYPGASCKAMLKENCGR</sequence>